<proteinExistence type="predicted"/>
<feature type="chain" id="PRO_5042161432" description="Reelin domain-containing protein" evidence="1">
    <location>
        <begin position="21"/>
        <end position="143"/>
    </location>
</feature>
<dbReference type="AlphaFoldDB" id="A0AAD9MVB4"/>
<dbReference type="InterPro" id="IPR042307">
    <property type="entry name" value="Reeler_sf"/>
</dbReference>
<protein>
    <recommendedName>
        <fullName evidence="2">Reelin domain-containing protein</fullName>
    </recommendedName>
</protein>
<keyword evidence="4" id="KW-1185">Reference proteome</keyword>
<sequence length="143" mass="16297">MRPVLFITCVLFVCHPVCDGYSEGAPVEACTALKPLHDSEPETRETPYTFTAYHDFVDDQTPIVNVTILGSDRVWFKGFLLQARDNNNDLIGEFIDHRDNSIFVECSEHDPRSSVTQKRAFPKKSVNFIWKPPVGYTGKVTFR</sequence>
<feature type="domain" description="Reelin" evidence="2">
    <location>
        <begin position="15"/>
        <end position="143"/>
    </location>
</feature>
<dbReference type="InterPro" id="IPR051237">
    <property type="entry name" value="Ferric-chelate_Red/DefProt"/>
</dbReference>
<evidence type="ECO:0000313" key="3">
    <source>
        <dbReference type="EMBL" id="KAK2147142.1"/>
    </source>
</evidence>
<reference evidence="3" key="1">
    <citation type="journal article" date="2023" name="Mol. Biol. Evol.">
        <title>Third-Generation Sequencing Reveals the Adaptive Role of the Epigenome in Three Deep-Sea Polychaetes.</title>
        <authorList>
            <person name="Perez M."/>
            <person name="Aroh O."/>
            <person name="Sun Y."/>
            <person name="Lan Y."/>
            <person name="Juniper S.K."/>
            <person name="Young C.R."/>
            <person name="Angers B."/>
            <person name="Qian P.Y."/>
        </authorList>
    </citation>
    <scope>NUCLEOTIDE SEQUENCE</scope>
    <source>
        <strain evidence="3">P08H-3</strain>
    </source>
</reference>
<feature type="signal peptide" evidence="1">
    <location>
        <begin position="1"/>
        <end position="20"/>
    </location>
</feature>
<evidence type="ECO:0000256" key="1">
    <source>
        <dbReference type="SAM" id="SignalP"/>
    </source>
</evidence>
<comment type="caution">
    <text evidence="3">The sequence shown here is derived from an EMBL/GenBank/DDBJ whole genome shotgun (WGS) entry which is preliminary data.</text>
</comment>
<dbReference type="GO" id="GO:0016020">
    <property type="term" value="C:membrane"/>
    <property type="evidence" value="ECO:0007669"/>
    <property type="project" value="TreeGrafter"/>
</dbReference>
<dbReference type="Pfam" id="PF02014">
    <property type="entry name" value="Reeler"/>
    <property type="match status" value="1"/>
</dbReference>
<dbReference type="EMBL" id="JAODUP010000568">
    <property type="protein sequence ID" value="KAK2147142.1"/>
    <property type="molecule type" value="Genomic_DNA"/>
</dbReference>
<dbReference type="Proteomes" id="UP001208570">
    <property type="component" value="Unassembled WGS sequence"/>
</dbReference>
<accession>A0AAD9MVB4</accession>
<organism evidence="3 4">
    <name type="scientific">Paralvinella palmiformis</name>
    <dbReference type="NCBI Taxonomy" id="53620"/>
    <lineage>
        <taxon>Eukaryota</taxon>
        <taxon>Metazoa</taxon>
        <taxon>Spiralia</taxon>
        <taxon>Lophotrochozoa</taxon>
        <taxon>Annelida</taxon>
        <taxon>Polychaeta</taxon>
        <taxon>Sedentaria</taxon>
        <taxon>Canalipalpata</taxon>
        <taxon>Terebellida</taxon>
        <taxon>Terebelliformia</taxon>
        <taxon>Alvinellidae</taxon>
        <taxon>Paralvinella</taxon>
    </lineage>
</organism>
<name>A0AAD9MVB4_9ANNE</name>
<keyword evidence="1" id="KW-0732">Signal</keyword>
<dbReference type="Gene3D" id="2.60.40.4060">
    <property type="entry name" value="Reeler domain"/>
    <property type="match status" value="1"/>
</dbReference>
<dbReference type="CDD" id="cd08544">
    <property type="entry name" value="Reeler"/>
    <property type="match status" value="1"/>
</dbReference>
<dbReference type="PANTHER" id="PTHR45828">
    <property type="entry name" value="CYTOCHROME B561/FERRIC REDUCTASE TRANSMEMBRANE"/>
    <property type="match status" value="1"/>
</dbReference>
<evidence type="ECO:0000313" key="4">
    <source>
        <dbReference type="Proteomes" id="UP001208570"/>
    </source>
</evidence>
<dbReference type="PROSITE" id="PS51019">
    <property type="entry name" value="REELIN"/>
    <property type="match status" value="1"/>
</dbReference>
<dbReference type="InterPro" id="IPR002861">
    <property type="entry name" value="Reeler_dom"/>
</dbReference>
<evidence type="ECO:0000259" key="2">
    <source>
        <dbReference type="PROSITE" id="PS51019"/>
    </source>
</evidence>
<gene>
    <name evidence="3" type="ORF">LSH36_568g02037</name>
</gene>
<dbReference type="PANTHER" id="PTHR45828:SF33">
    <property type="entry name" value="DOMON DOMAIN-CONTAINING PROTEIN"/>
    <property type="match status" value="1"/>
</dbReference>